<evidence type="ECO:0000256" key="4">
    <source>
        <dbReference type="ARBA" id="ARBA00022801"/>
    </source>
</evidence>
<dbReference type="HOGENOM" id="CLU_034022_1_0_1"/>
<keyword evidence="3 7" id="KW-0812">Transmembrane</keyword>
<keyword evidence="4" id="KW-0378">Hydrolase</keyword>
<keyword evidence="10" id="KW-1185">Reference proteome</keyword>
<proteinExistence type="inferred from homology"/>
<reference evidence="10" key="2">
    <citation type="submission" date="2015-01" db="EMBL/GenBank/DDBJ databases">
        <title>Evolutionary Origins and Diversification of the Mycorrhizal Mutualists.</title>
        <authorList>
            <consortium name="DOE Joint Genome Institute"/>
            <consortium name="Mycorrhizal Genomics Consortium"/>
            <person name="Kohler A."/>
            <person name="Kuo A."/>
            <person name="Nagy L.G."/>
            <person name="Floudas D."/>
            <person name="Copeland A."/>
            <person name="Barry K.W."/>
            <person name="Cichocki N."/>
            <person name="Veneault-Fourrey C."/>
            <person name="LaButti K."/>
            <person name="Lindquist E.A."/>
            <person name="Lipzen A."/>
            <person name="Lundell T."/>
            <person name="Morin E."/>
            <person name="Murat C."/>
            <person name="Riley R."/>
            <person name="Ohm R."/>
            <person name="Sun H."/>
            <person name="Tunlid A."/>
            <person name="Henrissat B."/>
            <person name="Grigoriev I.V."/>
            <person name="Hibbett D.S."/>
            <person name="Martin F."/>
        </authorList>
    </citation>
    <scope>NUCLEOTIDE SEQUENCE [LARGE SCALE GENOMIC DNA]</scope>
    <source>
        <strain evidence="10">Marx 270</strain>
    </source>
</reference>
<dbReference type="Gene3D" id="1.20.1540.10">
    <property type="entry name" value="Rhomboid-like"/>
    <property type="match status" value="1"/>
</dbReference>
<evidence type="ECO:0000313" key="10">
    <source>
        <dbReference type="Proteomes" id="UP000054217"/>
    </source>
</evidence>
<dbReference type="GO" id="GO:0004252">
    <property type="term" value="F:serine-type endopeptidase activity"/>
    <property type="evidence" value="ECO:0007669"/>
    <property type="project" value="InterPro"/>
</dbReference>
<feature type="transmembrane region" description="Helical" evidence="7">
    <location>
        <begin position="269"/>
        <end position="290"/>
    </location>
</feature>
<sequence length="428" mass="47435">MLWATFYRRGASSLRTPLSHSKSRSLFQTFPSHFPRTARAQSGRLPGSHDTIPSFRTQVAKTEGVSSFGARLEKPSVRKQIELFLGISLLAYLGAAAVTESETKYWKNKLVTVSSIFQLRPPSTDEMRRARYMELGGSLKETLEHLKDETSTWPSTLRNVSIATYVRCAQTYLDWTEGRRLCFHIACVNAAIFLAWKVPRLRSFMWKSFAHDPLSGRAYTLLTSVFSHKGFLHLIANNMALCSFGSAATTYFYFQQRNNPDALPEATSMWHFLAFFLSAGMFSGLVSHVVSTKILFPRLVARASTQASIRASPAASAIAESTNVATAASKGEILPSLGASGAVYAAVTLSALAFPDAEVRLLFPPFFPIPITAGVGGIILLDIVGVIRGWKLFDHYAHLGGAAFGALYYYYGTSWWNFQRRLEAHSWP</sequence>
<evidence type="ECO:0000256" key="7">
    <source>
        <dbReference type="SAM" id="Phobius"/>
    </source>
</evidence>
<evidence type="ECO:0000256" key="1">
    <source>
        <dbReference type="ARBA" id="ARBA00004141"/>
    </source>
</evidence>
<dbReference type="Proteomes" id="UP000054217">
    <property type="component" value="Unassembled WGS sequence"/>
</dbReference>
<evidence type="ECO:0000256" key="3">
    <source>
        <dbReference type="ARBA" id="ARBA00022692"/>
    </source>
</evidence>
<keyword evidence="6 7" id="KW-0472">Membrane</keyword>
<gene>
    <name evidence="9" type="ORF">M404DRAFT_995400</name>
</gene>
<dbReference type="STRING" id="870435.A0A0C3PQY8"/>
<dbReference type="InterPro" id="IPR050925">
    <property type="entry name" value="Rhomboid_protease_S54"/>
</dbReference>
<comment type="similarity">
    <text evidence="2">Belongs to the peptidase S54 family.</text>
</comment>
<comment type="subcellular location">
    <subcellularLocation>
        <location evidence="1">Membrane</location>
        <topology evidence="1">Multi-pass membrane protein</topology>
    </subcellularLocation>
</comment>
<dbReference type="InterPro" id="IPR035952">
    <property type="entry name" value="Rhomboid-like_sf"/>
</dbReference>
<dbReference type="FunCoup" id="A0A0C3PQY8">
    <property type="interactions" value="348"/>
</dbReference>
<evidence type="ECO:0000313" key="9">
    <source>
        <dbReference type="EMBL" id="KIO10969.1"/>
    </source>
</evidence>
<feature type="transmembrane region" description="Helical" evidence="7">
    <location>
        <begin position="366"/>
        <end position="387"/>
    </location>
</feature>
<name>A0A0C3PQY8_PISTI</name>
<evidence type="ECO:0000256" key="6">
    <source>
        <dbReference type="ARBA" id="ARBA00023136"/>
    </source>
</evidence>
<evidence type="ECO:0000259" key="8">
    <source>
        <dbReference type="Pfam" id="PF01694"/>
    </source>
</evidence>
<dbReference type="PANTHER" id="PTHR43731:SF14">
    <property type="entry name" value="PRESENILIN-ASSOCIATED RHOMBOID-LIKE PROTEIN, MITOCHONDRIAL"/>
    <property type="match status" value="1"/>
</dbReference>
<reference evidence="9 10" key="1">
    <citation type="submission" date="2014-04" db="EMBL/GenBank/DDBJ databases">
        <authorList>
            <consortium name="DOE Joint Genome Institute"/>
            <person name="Kuo A."/>
            <person name="Kohler A."/>
            <person name="Costa M.D."/>
            <person name="Nagy L.G."/>
            <person name="Floudas D."/>
            <person name="Copeland A."/>
            <person name="Barry K.W."/>
            <person name="Cichocki N."/>
            <person name="Veneault-Fourrey C."/>
            <person name="LaButti K."/>
            <person name="Lindquist E.A."/>
            <person name="Lipzen A."/>
            <person name="Lundell T."/>
            <person name="Morin E."/>
            <person name="Murat C."/>
            <person name="Sun H."/>
            <person name="Tunlid A."/>
            <person name="Henrissat B."/>
            <person name="Grigoriev I.V."/>
            <person name="Hibbett D.S."/>
            <person name="Martin F."/>
            <person name="Nordberg H.P."/>
            <person name="Cantor M.N."/>
            <person name="Hua S.X."/>
        </authorList>
    </citation>
    <scope>NUCLEOTIDE SEQUENCE [LARGE SCALE GENOMIC DNA]</scope>
    <source>
        <strain evidence="9 10">Marx 270</strain>
    </source>
</reference>
<feature type="domain" description="Peptidase S54 rhomboid" evidence="8">
    <location>
        <begin position="216"/>
        <end position="411"/>
    </location>
</feature>
<dbReference type="Pfam" id="PF01694">
    <property type="entry name" value="Rhomboid"/>
    <property type="match status" value="1"/>
</dbReference>
<accession>A0A0C3PQY8</accession>
<dbReference type="GO" id="GO:0016020">
    <property type="term" value="C:membrane"/>
    <property type="evidence" value="ECO:0007669"/>
    <property type="project" value="UniProtKB-SubCell"/>
</dbReference>
<organism evidence="9 10">
    <name type="scientific">Pisolithus tinctorius Marx 270</name>
    <dbReference type="NCBI Taxonomy" id="870435"/>
    <lineage>
        <taxon>Eukaryota</taxon>
        <taxon>Fungi</taxon>
        <taxon>Dikarya</taxon>
        <taxon>Basidiomycota</taxon>
        <taxon>Agaricomycotina</taxon>
        <taxon>Agaricomycetes</taxon>
        <taxon>Agaricomycetidae</taxon>
        <taxon>Boletales</taxon>
        <taxon>Sclerodermatineae</taxon>
        <taxon>Pisolithaceae</taxon>
        <taxon>Pisolithus</taxon>
    </lineage>
</organism>
<protein>
    <recommendedName>
        <fullName evidence="8">Peptidase S54 rhomboid domain-containing protein</fullName>
    </recommendedName>
</protein>
<dbReference type="AlphaFoldDB" id="A0A0C3PQY8"/>
<evidence type="ECO:0000256" key="2">
    <source>
        <dbReference type="ARBA" id="ARBA00009045"/>
    </source>
</evidence>
<dbReference type="EMBL" id="KN831951">
    <property type="protein sequence ID" value="KIO10969.1"/>
    <property type="molecule type" value="Genomic_DNA"/>
</dbReference>
<feature type="transmembrane region" description="Helical" evidence="7">
    <location>
        <begin position="333"/>
        <end position="354"/>
    </location>
</feature>
<dbReference type="PANTHER" id="PTHR43731">
    <property type="entry name" value="RHOMBOID PROTEASE"/>
    <property type="match status" value="1"/>
</dbReference>
<evidence type="ECO:0000256" key="5">
    <source>
        <dbReference type="ARBA" id="ARBA00022989"/>
    </source>
</evidence>
<dbReference type="OrthoDB" id="10260614at2759"/>
<dbReference type="InterPro" id="IPR022764">
    <property type="entry name" value="Peptidase_S54_rhomboid_dom"/>
</dbReference>
<dbReference type="GO" id="GO:0006465">
    <property type="term" value="P:signal peptide processing"/>
    <property type="evidence" value="ECO:0007669"/>
    <property type="project" value="TreeGrafter"/>
</dbReference>
<feature type="transmembrane region" description="Helical" evidence="7">
    <location>
        <begin position="231"/>
        <end position="254"/>
    </location>
</feature>
<keyword evidence="5 7" id="KW-1133">Transmembrane helix</keyword>
<feature type="transmembrane region" description="Helical" evidence="7">
    <location>
        <begin position="399"/>
        <end position="418"/>
    </location>
</feature>
<dbReference type="SUPFAM" id="SSF144091">
    <property type="entry name" value="Rhomboid-like"/>
    <property type="match status" value="1"/>
</dbReference>
<dbReference type="InParanoid" id="A0A0C3PQY8"/>